<protein>
    <recommendedName>
        <fullName evidence="3">glucan 1,4-alpha-glucosidase</fullName>
        <ecNumber evidence="3">3.2.1.3</ecNumber>
    </recommendedName>
    <alternativeName>
        <fullName evidence="9">1,4-alpha-D-glucan glucohydrolase</fullName>
    </alternativeName>
    <alternativeName>
        <fullName evidence="8">Glucan 1,4-alpha-glucosidase</fullName>
    </alternativeName>
</protein>
<dbReference type="PANTHER" id="PTHR31616">
    <property type="entry name" value="TREHALASE"/>
    <property type="match status" value="1"/>
</dbReference>
<dbReference type="GO" id="GO:0004339">
    <property type="term" value="F:glucan 1,4-alpha-glucosidase activity"/>
    <property type="evidence" value="ECO:0007669"/>
    <property type="project" value="UniProtKB-EC"/>
</dbReference>
<gene>
    <name evidence="11" type="ORF">BABINDRAFT_170366</name>
</gene>
<comment type="similarity">
    <text evidence="2">Belongs to the glycosyl hydrolase 15 family.</text>
</comment>
<feature type="domain" description="GH15-like" evidence="10">
    <location>
        <begin position="35"/>
        <end position="477"/>
    </location>
</feature>
<proteinExistence type="inferred from homology"/>
<dbReference type="InterPro" id="IPR046966">
    <property type="entry name" value="Glucoamylase_active_site"/>
</dbReference>
<keyword evidence="4 11" id="KW-0378">Hydrolase</keyword>
<keyword evidence="5" id="KW-0119">Carbohydrate metabolism</keyword>
<dbReference type="AlphaFoldDB" id="A0A1E3QVH6"/>
<dbReference type="GO" id="GO:0005980">
    <property type="term" value="P:glycogen catabolic process"/>
    <property type="evidence" value="ECO:0007669"/>
    <property type="project" value="EnsemblFungi"/>
</dbReference>
<dbReference type="SUPFAM" id="SSF48208">
    <property type="entry name" value="Six-hairpin glycosidases"/>
    <property type="match status" value="1"/>
</dbReference>
<evidence type="ECO:0000256" key="4">
    <source>
        <dbReference type="ARBA" id="ARBA00022801"/>
    </source>
</evidence>
<dbReference type="EMBL" id="KV454427">
    <property type="protein sequence ID" value="ODQ81659.1"/>
    <property type="molecule type" value="Genomic_DNA"/>
</dbReference>
<organism evidence="11 12">
    <name type="scientific">Babjeviella inositovora NRRL Y-12698</name>
    <dbReference type="NCBI Taxonomy" id="984486"/>
    <lineage>
        <taxon>Eukaryota</taxon>
        <taxon>Fungi</taxon>
        <taxon>Dikarya</taxon>
        <taxon>Ascomycota</taxon>
        <taxon>Saccharomycotina</taxon>
        <taxon>Pichiomycetes</taxon>
        <taxon>Serinales incertae sedis</taxon>
        <taxon>Babjeviella</taxon>
    </lineage>
</organism>
<evidence type="ECO:0000256" key="1">
    <source>
        <dbReference type="ARBA" id="ARBA00001863"/>
    </source>
</evidence>
<evidence type="ECO:0000256" key="8">
    <source>
        <dbReference type="ARBA" id="ARBA00033442"/>
    </source>
</evidence>
<dbReference type="InterPro" id="IPR011613">
    <property type="entry name" value="GH15-like"/>
</dbReference>
<dbReference type="GO" id="GO:0000324">
    <property type="term" value="C:fungal-type vacuole"/>
    <property type="evidence" value="ECO:0007669"/>
    <property type="project" value="EnsemblFungi"/>
</dbReference>
<dbReference type="GeneID" id="30148584"/>
<accession>A0A1E3QVH6</accession>
<evidence type="ECO:0000256" key="3">
    <source>
        <dbReference type="ARBA" id="ARBA00012593"/>
    </source>
</evidence>
<dbReference type="STRING" id="984486.A0A1E3QVH6"/>
<dbReference type="EC" id="3.2.1.3" evidence="3"/>
<reference evidence="12" key="1">
    <citation type="submission" date="2016-05" db="EMBL/GenBank/DDBJ databases">
        <title>Comparative genomics of biotechnologically important yeasts.</title>
        <authorList>
            <consortium name="DOE Joint Genome Institute"/>
            <person name="Riley R."/>
            <person name="Haridas S."/>
            <person name="Wolfe K.H."/>
            <person name="Lopes M.R."/>
            <person name="Hittinger C.T."/>
            <person name="Goker M."/>
            <person name="Salamov A."/>
            <person name="Wisecaver J."/>
            <person name="Long T.M."/>
            <person name="Aerts A.L."/>
            <person name="Barry K."/>
            <person name="Choi C."/>
            <person name="Clum A."/>
            <person name="Coughlan A.Y."/>
            <person name="Deshpande S."/>
            <person name="Douglass A.P."/>
            <person name="Hanson S.J."/>
            <person name="Klenk H.-P."/>
            <person name="Labutti K."/>
            <person name="Lapidus A."/>
            <person name="Lindquist E."/>
            <person name="Lipzen A."/>
            <person name="Meier-Kolthoff J.P."/>
            <person name="Ohm R.A."/>
            <person name="Otillar R.P."/>
            <person name="Pangilinan J."/>
            <person name="Peng Y."/>
            <person name="Rokas A."/>
            <person name="Rosa C.A."/>
            <person name="Scheuner C."/>
            <person name="Sibirny A.A."/>
            <person name="Slot J.C."/>
            <person name="Stielow J.B."/>
            <person name="Sun H."/>
            <person name="Kurtzman C.P."/>
            <person name="Blackwell M."/>
            <person name="Grigoriev I.V."/>
            <person name="Jeffries T.W."/>
        </authorList>
    </citation>
    <scope>NUCLEOTIDE SEQUENCE [LARGE SCALE GENOMIC DNA]</scope>
    <source>
        <strain evidence="12">NRRL Y-12698</strain>
    </source>
</reference>
<keyword evidence="6" id="KW-0326">Glycosidase</keyword>
<dbReference type="PROSITE" id="PS00820">
    <property type="entry name" value="GLUCOAMYLASE"/>
    <property type="match status" value="1"/>
</dbReference>
<evidence type="ECO:0000256" key="7">
    <source>
        <dbReference type="ARBA" id="ARBA00023326"/>
    </source>
</evidence>
<dbReference type="Proteomes" id="UP000094336">
    <property type="component" value="Unassembled WGS sequence"/>
</dbReference>
<evidence type="ECO:0000256" key="6">
    <source>
        <dbReference type="ARBA" id="ARBA00023295"/>
    </source>
</evidence>
<sequence>MALSFLLNDLTSSRHISRDNFGLWLEQQRNISFHGILDNIGGLGIKGPDVSVGAVVASPSKNNPDYFYQWIRDGALTINSLVYHLSDNPLMLNDSCHRLLKYIVEQYLANSYVLQRTSNPSGDFASLSGLGEPKFNMNGEPFNHQWGRPQRDGPALRILTITNYLSLLSRYKLELHHELLQSSEWVFDQIVKPDLMYVCNFWRASGYDLWEEVDSVHLFTSLNQLSALNEGMKAARLFSIDDAKLMETLQQEFSQLRKFITLKAGFTRDDVSHMIETPSLFPQKGSSGRSGLDAATIIGVLSSHTEDTSEIPFDVDDSRVLNTLAQMVDDMVYRYPINHQYLSLRKENIPIGVGLGRYPEDVYNGVGFGEGNPWFLTTASAAELVYRLVLKLESSHADLEITEDNIGFYGKFHEQGTVLYGSAEYSSVMRNLIAFGDSFLDVLKQHVDDQGRMSEQFSRFDGYMKGAHDLTWSYSAVWNSIRWRDRVIAVSLK</sequence>
<evidence type="ECO:0000256" key="9">
    <source>
        <dbReference type="ARBA" id="ARBA00033473"/>
    </source>
</evidence>
<evidence type="ECO:0000259" key="10">
    <source>
        <dbReference type="Pfam" id="PF00723"/>
    </source>
</evidence>
<dbReference type="InterPro" id="IPR008928">
    <property type="entry name" value="6-hairpin_glycosidase_sf"/>
</dbReference>
<dbReference type="PANTHER" id="PTHR31616:SF9">
    <property type="entry name" value="GLUCOAMYLASE, INTRACELLULAR SPORULATION-SPECIFIC"/>
    <property type="match status" value="1"/>
</dbReference>
<evidence type="ECO:0000313" key="12">
    <source>
        <dbReference type="Proteomes" id="UP000094336"/>
    </source>
</evidence>
<evidence type="ECO:0000256" key="2">
    <source>
        <dbReference type="ARBA" id="ARBA00006188"/>
    </source>
</evidence>
<dbReference type="Pfam" id="PF00723">
    <property type="entry name" value="Glyco_hydro_15"/>
    <property type="match status" value="1"/>
</dbReference>
<comment type="catalytic activity">
    <reaction evidence="1">
        <text>Hydrolysis of terminal (1-&gt;4)-linked alpha-D-glucose residues successively from non-reducing ends of the chains with release of beta-D-glucose.</text>
        <dbReference type="EC" id="3.2.1.3"/>
    </reaction>
</comment>
<dbReference type="InterPro" id="IPR012341">
    <property type="entry name" value="6hp_glycosidase-like_sf"/>
</dbReference>
<evidence type="ECO:0000256" key="5">
    <source>
        <dbReference type="ARBA" id="ARBA00023277"/>
    </source>
</evidence>
<keyword evidence="7" id="KW-0624">Polysaccharide degradation</keyword>
<dbReference type="OrthoDB" id="6123450at2759"/>
<dbReference type="InterPro" id="IPR000165">
    <property type="entry name" value="Glucoamylase"/>
</dbReference>
<dbReference type="RefSeq" id="XP_018986987.1">
    <property type="nucleotide sequence ID" value="XM_019130731.1"/>
</dbReference>
<keyword evidence="12" id="KW-1185">Reference proteome</keyword>
<dbReference type="Gene3D" id="1.50.10.10">
    <property type="match status" value="1"/>
</dbReference>
<dbReference type="PRINTS" id="PR00736">
    <property type="entry name" value="GLHYDRLASE15"/>
</dbReference>
<evidence type="ECO:0000313" key="11">
    <source>
        <dbReference type="EMBL" id="ODQ81659.1"/>
    </source>
</evidence>
<name>A0A1E3QVH6_9ASCO</name>